<feature type="transmembrane region" description="Helical" evidence="1">
    <location>
        <begin position="207"/>
        <end position="231"/>
    </location>
</feature>
<sequence length="381" mass="42348">MTLFWGGVARRVSIILLSLFSPVYIFVSITESGFSYKTTIFLVISFYILEQLAKLVTISASENLSQKMGFKGVMRASALPFILFILLMLFAKNNIILFPLALITIGIHSGFYWWGYHGYFIKTGDEKHFGLSISEAGFLETIAAVATPLAGALITSYFGFGMIFIVAAFFMALAFIFIGKDHDKRQRRDVKFKEIISLIKRLKSISLAYVGSGGEGVIYAVAWPLYLFIIFGQVISMGQIVSLAALFASIFSLAVGQWVDKQGEKTIVRIGSPLVFFSWVIRGIGKSFASFVFADSFWNFGERMVVLPLNALTYKKALEGKSSARAILFREISTYIGALFSLILLLISFVILENLDGVFWTSAFFALFPLIAVFKGKLADK</sequence>
<dbReference type="Gene3D" id="1.20.1250.20">
    <property type="entry name" value="MFS general substrate transporter like domains"/>
    <property type="match status" value="1"/>
</dbReference>
<feature type="transmembrane region" description="Helical" evidence="1">
    <location>
        <begin position="96"/>
        <end position="116"/>
    </location>
</feature>
<evidence type="ECO:0000256" key="1">
    <source>
        <dbReference type="SAM" id="Phobius"/>
    </source>
</evidence>
<feature type="transmembrane region" description="Helical" evidence="1">
    <location>
        <begin position="72"/>
        <end position="90"/>
    </location>
</feature>
<evidence type="ECO:0008006" key="4">
    <source>
        <dbReference type="Google" id="ProtNLM"/>
    </source>
</evidence>
<dbReference type="Proteomes" id="UP000179013">
    <property type="component" value="Unassembled WGS sequence"/>
</dbReference>
<dbReference type="AlphaFoldDB" id="A0A1F7XA09"/>
<dbReference type="EMBL" id="MGFU01000065">
    <property type="protein sequence ID" value="OGM11175.1"/>
    <property type="molecule type" value="Genomic_DNA"/>
</dbReference>
<feature type="transmembrane region" description="Helical" evidence="1">
    <location>
        <begin position="128"/>
        <end position="151"/>
    </location>
</feature>
<dbReference type="InterPro" id="IPR036259">
    <property type="entry name" value="MFS_trans_sf"/>
</dbReference>
<feature type="transmembrane region" description="Helical" evidence="1">
    <location>
        <begin position="237"/>
        <end position="255"/>
    </location>
</feature>
<gene>
    <name evidence="2" type="ORF">A2V80_00545</name>
</gene>
<feature type="transmembrane region" description="Helical" evidence="1">
    <location>
        <begin position="157"/>
        <end position="178"/>
    </location>
</feature>
<keyword evidence="1" id="KW-0472">Membrane</keyword>
<organism evidence="2 3">
    <name type="scientific">Candidatus Woesebacteria bacterium RBG_16_39_8b</name>
    <dbReference type="NCBI Taxonomy" id="1802482"/>
    <lineage>
        <taxon>Bacteria</taxon>
        <taxon>Candidatus Woeseibacteriota</taxon>
    </lineage>
</organism>
<keyword evidence="1" id="KW-0812">Transmembrane</keyword>
<dbReference type="InterPro" id="IPR011701">
    <property type="entry name" value="MFS"/>
</dbReference>
<dbReference type="Pfam" id="PF07690">
    <property type="entry name" value="MFS_1"/>
    <property type="match status" value="1"/>
</dbReference>
<protein>
    <recommendedName>
        <fullName evidence="4">Major facilitator superfamily (MFS) profile domain-containing protein</fullName>
    </recommendedName>
</protein>
<proteinExistence type="predicted"/>
<dbReference type="SUPFAM" id="SSF103473">
    <property type="entry name" value="MFS general substrate transporter"/>
    <property type="match status" value="1"/>
</dbReference>
<comment type="caution">
    <text evidence="2">The sequence shown here is derived from an EMBL/GenBank/DDBJ whole genome shotgun (WGS) entry which is preliminary data.</text>
</comment>
<evidence type="ECO:0000313" key="3">
    <source>
        <dbReference type="Proteomes" id="UP000179013"/>
    </source>
</evidence>
<dbReference type="GO" id="GO:0022857">
    <property type="term" value="F:transmembrane transporter activity"/>
    <property type="evidence" value="ECO:0007669"/>
    <property type="project" value="InterPro"/>
</dbReference>
<keyword evidence="1" id="KW-1133">Transmembrane helix</keyword>
<feature type="transmembrane region" description="Helical" evidence="1">
    <location>
        <begin position="12"/>
        <end position="34"/>
    </location>
</feature>
<feature type="transmembrane region" description="Helical" evidence="1">
    <location>
        <begin position="40"/>
        <end position="60"/>
    </location>
</feature>
<accession>A0A1F7XA09</accession>
<feature type="transmembrane region" description="Helical" evidence="1">
    <location>
        <begin position="335"/>
        <end position="352"/>
    </location>
</feature>
<feature type="transmembrane region" description="Helical" evidence="1">
    <location>
        <begin position="358"/>
        <end position="374"/>
    </location>
</feature>
<reference evidence="2 3" key="1">
    <citation type="journal article" date="2016" name="Nat. Commun.">
        <title>Thousands of microbial genomes shed light on interconnected biogeochemical processes in an aquifer system.</title>
        <authorList>
            <person name="Anantharaman K."/>
            <person name="Brown C.T."/>
            <person name="Hug L.A."/>
            <person name="Sharon I."/>
            <person name="Castelle C.J."/>
            <person name="Probst A.J."/>
            <person name="Thomas B.C."/>
            <person name="Singh A."/>
            <person name="Wilkins M.J."/>
            <person name="Karaoz U."/>
            <person name="Brodie E.L."/>
            <person name="Williams K.H."/>
            <person name="Hubbard S.S."/>
            <person name="Banfield J.F."/>
        </authorList>
    </citation>
    <scope>NUCLEOTIDE SEQUENCE [LARGE SCALE GENOMIC DNA]</scope>
</reference>
<evidence type="ECO:0000313" key="2">
    <source>
        <dbReference type="EMBL" id="OGM11175.1"/>
    </source>
</evidence>
<name>A0A1F7XA09_9BACT</name>